<feature type="region of interest" description="Disordered" evidence="1">
    <location>
        <begin position="84"/>
        <end position="111"/>
    </location>
</feature>
<sequence>MYLTDIVIFQQIEALNIHCYSSSAEPDRFLFAGRTYRKQWFEPVVVNHRRKRNNDTRGCQGPSKKRYIYTYRSKREFWKEQTDSSHGANCCAGGISPMTQSVNSVLSREKR</sequence>
<dbReference type="AlphaFoldDB" id="A0A381NM74"/>
<organism evidence="2">
    <name type="scientific">marine metagenome</name>
    <dbReference type="NCBI Taxonomy" id="408172"/>
    <lineage>
        <taxon>unclassified sequences</taxon>
        <taxon>metagenomes</taxon>
        <taxon>ecological metagenomes</taxon>
    </lineage>
</organism>
<gene>
    <name evidence="2" type="ORF">METZ01_LOCUS7487</name>
</gene>
<evidence type="ECO:0000313" key="2">
    <source>
        <dbReference type="EMBL" id="SUZ54633.1"/>
    </source>
</evidence>
<dbReference type="EMBL" id="UINC01000399">
    <property type="protein sequence ID" value="SUZ54633.1"/>
    <property type="molecule type" value="Genomic_DNA"/>
</dbReference>
<protein>
    <submittedName>
        <fullName evidence="2">Uncharacterized protein</fullName>
    </submittedName>
</protein>
<accession>A0A381NM74</accession>
<reference evidence="2" key="1">
    <citation type="submission" date="2018-05" db="EMBL/GenBank/DDBJ databases">
        <authorList>
            <person name="Lanie J.A."/>
            <person name="Ng W.-L."/>
            <person name="Kazmierczak K.M."/>
            <person name="Andrzejewski T.M."/>
            <person name="Davidsen T.M."/>
            <person name="Wayne K.J."/>
            <person name="Tettelin H."/>
            <person name="Glass J.I."/>
            <person name="Rusch D."/>
            <person name="Podicherti R."/>
            <person name="Tsui H.-C.T."/>
            <person name="Winkler M.E."/>
        </authorList>
    </citation>
    <scope>NUCLEOTIDE SEQUENCE</scope>
</reference>
<feature type="compositionally biased region" description="Polar residues" evidence="1">
    <location>
        <begin position="97"/>
        <end position="111"/>
    </location>
</feature>
<proteinExistence type="predicted"/>
<name>A0A381NM74_9ZZZZ</name>
<evidence type="ECO:0000256" key="1">
    <source>
        <dbReference type="SAM" id="MobiDB-lite"/>
    </source>
</evidence>